<evidence type="ECO:0000313" key="1">
    <source>
        <dbReference type="EMBL" id="SVC76866.1"/>
    </source>
</evidence>
<gene>
    <name evidence="1" type="ORF">METZ01_LOCUS329720</name>
</gene>
<accession>A0A382PUF4</accession>
<protein>
    <submittedName>
        <fullName evidence="1">Uncharacterized protein</fullName>
    </submittedName>
</protein>
<proteinExistence type="predicted"/>
<feature type="non-terminal residue" evidence="1">
    <location>
        <position position="1"/>
    </location>
</feature>
<organism evidence="1">
    <name type="scientific">marine metagenome</name>
    <dbReference type="NCBI Taxonomy" id="408172"/>
    <lineage>
        <taxon>unclassified sequences</taxon>
        <taxon>metagenomes</taxon>
        <taxon>ecological metagenomes</taxon>
    </lineage>
</organism>
<reference evidence="1" key="1">
    <citation type="submission" date="2018-05" db="EMBL/GenBank/DDBJ databases">
        <authorList>
            <person name="Lanie J.A."/>
            <person name="Ng W.-L."/>
            <person name="Kazmierczak K.M."/>
            <person name="Andrzejewski T.M."/>
            <person name="Davidsen T.M."/>
            <person name="Wayne K.J."/>
            <person name="Tettelin H."/>
            <person name="Glass J.I."/>
            <person name="Rusch D."/>
            <person name="Podicherti R."/>
            <person name="Tsui H.-C.T."/>
            <person name="Winkler M.E."/>
        </authorList>
    </citation>
    <scope>NUCLEOTIDE SEQUENCE</scope>
</reference>
<sequence>VYFDKTEFSMAGNHLSGNFALD</sequence>
<name>A0A382PUF4_9ZZZZ</name>
<dbReference type="EMBL" id="UINC01109797">
    <property type="protein sequence ID" value="SVC76866.1"/>
    <property type="molecule type" value="Genomic_DNA"/>
</dbReference>
<dbReference type="AlphaFoldDB" id="A0A382PUF4"/>